<dbReference type="InterPro" id="IPR036875">
    <property type="entry name" value="Znf_CCHC_sf"/>
</dbReference>
<gene>
    <name evidence="3" type="ORF">SHERM_28058</name>
</gene>
<protein>
    <recommendedName>
        <fullName evidence="2">CCHC-type domain-containing protein</fullName>
    </recommendedName>
</protein>
<sequence>MPPTTTSWPLMNACCNGVRPLALWLPGTAIRDDKVVEFKVVDDGGVVTATPVKVHRWPQDEFLMASSSNTRKEQSVEVELEQKLEKFSLLEAENSIVDIAQDDTKVSKSECQKSLFGKIIRDRSTSLFGVKRTIGQIWKIQGAVEVRELSNNFFQFIFDNVEDLQKVAYGNSWVYDNQYFILREWQPNIRCNHPCFDILHLWVNIFNVPFHWQSPGVGLKIGNLFKGAKNVTITRAGDSGEERVIRILAAINVKEPLLRCANVRLGDEIIKVSFKYEKLVNLCYYCGTLGHLDKDCKKRKGDIAKNAL</sequence>
<reference evidence="3" key="1">
    <citation type="submission" date="2019-12" db="EMBL/GenBank/DDBJ databases">
        <authorList>
            <person name="Scholes J."/>
        </authorList>
    </citation>
    <scope>NUCLEOTIDE SEQUENCE</scope>
</reference>
<dbReference type="EMBL" id="CACSLK010027837">
    <property type="protein sequence ID" value="CAA0832784.1"/>
    <property type="molecule type" value="Genomic_DNA"/>
</dbReference>
<evidence type="ECO:0000313" key="4">
    <source>
        <dbReference type="Proteomes" id="UP001153555"/>
    </source>
</evidence>
<feature type="domain" description="CCHC-type" evidence="2">
    <location>
        <begin position="283"/>
        <end position="298"/>
    </location>
</feature>
<evidence type="ECO:0000256" key="1">
    <source>
        <dbReference type="PROSITE-ProRule" id="PRU00047"/>
    </source>
</evidence>
<dbReference type="PANTHER" id="PTHR31286">
    <property type="entry name" value="GLYCINE-RICH CELL WALL STRUCTURAL PROTEIN 1.8-LIKE"/>
    <property type="match status" value="1"/>
</dbReference>
<evidence type="ECO:0000313" key="3">
    <source>
        <dbReference type="EMBL" id="CAA0832784.1"/>
    </source>
</evidence>
<dbReference type="SUPFAM" id="SSF57756">
    <property type="entry name" value="Retrovirus zinc finger-like domains"/>
    <property type="match status" value="1"/>
</dbReference>
<comment type="caution">
    <text evidence="3">The sequence shown here is derived from an EMBL/GenBank/DDBJ whole genome shotgun (WGS) entry which is preliminary data.</text>
</comment>
<accession>A0A9N7NJ50</accession>
<dbReference type="InterPro" id="IPR001878">
    <property type="entry name" value="Znf_CCHC"/>
</dbReference>
<dbReference type="AlphaFoldDB" id="A0A9N7NJ50"/>
<organism evidence="3 4">
    <name type="scientific">Striga hermonthica</name>
    <name type="common">Purple witchweed</name>
    <name type="synonym">Buchnera hermonthica</name>
    <dbReference type="NCBI Taxonomy" id="68872"/>
    <lineage>
        <taxon>Eukaryota</taxon>
        <taxon>Viridiplantae</taxon>
        <taxon>Streptophyta</taxon>
        <taxon>Embryophyta</taxon>
        <taxon>Tracheophyta</taxon>
        <taxon>Spermatophyta</taxon>
        <taxon>Magnoliopsida</taxon>
        <taxon>eudicotyledons</taxon>
        <taxon>Gunneridae</taxon>
        <taxon>Pentapetalae</taxon>
        <taxon>asterids</taxon>
        <taxon>lamiids</taxon>
        <taxon>Lamiales</taxon>
        <taxon>Orobanchaceae</taxon>
        <taxon>Buchnereae</taxon>
        <taxon>Striga</taxon>
    </lineage>
</organism>
<dbReference type="PROSITE" id="PS50158">
    <property type="entry name" value="ZF_CCHC"/>
    <property type="match status" value="1"/>
</dbReference>
<dbReference type="InterPro" id="IPR040256">
    <property type="entry name" value="At4g02000-like"/>
</dbReference>
<proteinExistence type="predicted"/>
<dbReference type="GO" id="GO:0008270">
    <property type="term" value="F:zinc ion binding"/>
    <property type="evidence" value="ECO:0007669"/>
    <property type="project" value="UniProtKB-KW"/>
</dbReference>
<dbReference type="PANTHER" id="PTHR31286:SF178">
    <property type="entry name" value="DUF4283 DOMAIN-CONTAINING PROTEIN"/>
    <property type="match status" value="1"/>
</dbReference>
<evidence type="ECO:0000259" key="2">
    <source>
        <dbReference type="PROSITE" id="PS50158"/>
    </source>
</evidence>
<name>A0A9N7NJ50_STRHE</name>
<dbReference type="Pfam" id="PF14111">
    <property type="entry name" value="DUF4283"/>
    <property type="match status" value="1"/>
</dbReference>
<keyword evidence="1" id="KW-0479">Metal-binding</keyword>
<keyword evidence="1" id="KW-0863">Zinc-finger</keyword>
<keyword evidence="1" id="KW-0862">Zinc</keyword>
<dbReference type="InterPro" id="IPR025558">
    <property type="entry name" value="DUF4283"/>
</dbReference>
<dbReference type="GO" id="GO:0003676">
    <property type="term" value="F:nucleic acid binding"/>
    <property type="evidence" value="ECO:0007669"/>
    <property type="project" value="InterPro"/>
</dbReference>
<keyword evidence="4" id="KW-1185">Reference proteome</keyword>
<dbReference type="Pfam" id="PF14392">
    <property type="entry name" value="zf-CCHC_4"/>
    <property type="match status" value="1"/>
</dbReference>
<dbReference type="InterPro" id="IPR025836">
    <property type="entry name" value="Zn_knuckle_CX2CX4HX4C"/>
</dbReference>
<dbReference type="OrthoDB" id="1418158at2759"/>
<dbReference type="Proteomes" id="UP001153555">
    <property type="component" value="Unassembled WGS sequence"/>
</dbReference>